<dbReference type="PANTHER" id="PTHR21015:SF22">
    <property type="entry name" value="GLYCOSYLTRANSFERASE"/>
    <property type="match status" value="1"/>
</dbReference>
<reference evidence="1 2" key="1">
    <citation type="submission" date="2019-12" db="EMBL/GenBank/DDBJ databases">
        <authorList>
            <person name="Lee S.D."/>
        </authorList>
    </citation>
    <scope>NUCLEOTIDE SEQUENCE [LARGE SCALE GENOMIC DNA]</scope>
    <source>
        <strain evidence="1 2">GH3-10</strain>
    </source>
</reference>
<accession>A0A844XBW3</accession>
<evidence type="ECO:0000313" key="2">
    <source>
        <dbReference type="Proteomes" id="UP000461409"/>
    </source>
</evidence>
<organism evidence="1 2">
    <name type="scientific">Aurantiacibacter rhizosphaerae</name>
    <dbReference type="NCBI Taxonomy" id="2691582"/>
    <lineage>
        <taxon>Bacteria</taxon>
        <taxon>Pseudomonadati</taxon>
        <taxon>Pseudomonadota</taxon>
        <taxon>Alphaproteobacteria</taxon>
        <taxon>Sphingomonadales</taxon>
        <taxon>Erythrobacteraceae</taxon>
        <taxon>Aurantiacibacter</taxon>
    </lineage>
</organism>
<dbReference type="AlphaFoldDB" id="A0A844XBW3"/>
<evidence type="ECO:0008006" key="3">
    <source>
        <dbReference type="Google" id="ProtNLM"/>
    </source>
</evidence>
<gene>
    <name evidence="1" type="ORF">GRF63_04240</name>
</gene>
<reference evidence="1 2" key="2">
    <citation type="submission" date="2020-02" db="EMBL/GenBank/DDBJ databases">
        <title>Erythrobacter dongmakensis sp. nov., isolated from a tidal mudflat.</title>
        <authorList>
            <person name="Kim I.S."/>
        </authorList>
    </citation>
    <scope>NUCLEOTIDE SEQUENCE [LARGE SCALE GENOMIC DNA]</scope>
    <source>
        <strain evidence="1 2">GH3-10</strain>
    </source>
</reference>
<dbReference type="GO" id="GO:0016757">
    <property type="term" value="F:glycosyltransferase activity"/>
    <property type="evidence" value="ECO:0007669"/>
    <property type="project" value="TreeGrafter"/>
</dbReference>
<dbReference type="Proteomes" id="UP000461409">
    <property type="component" value="Unassembled WGS sequence"/>
</dbReference>
<dbReference type="RefSeq" id="WP_160484714.1">
    <property type="nucleotide sequence ID" value="NZ_WUBR01000001.1"/>
</dbReference>
<dbReference type="PANTHER" id="PTHR21015">
    <property type="entry name" value="UDP-N-ACETYLGLUCOSAMINE--N-ACETYLMURAMYL-(PENTAPEPTIDE) PYROPHOSPHORYL-UNDECAPRENOL N-ACETYLGLUCOSAMINE TRANSFERASE 1"/>
    <property type="match status" value="1"/>
</dbReference>
<dbReference type="EMBL" id="WUBR01000001">
    <property type="protein sequence ID" value="MWV27108.1"/>
    <property type="molecule type" value="Genomic_DNA"/>
</dbReference>
<name>A0A844XBW3_9SPHN</name>
<keyword evidence="2" id="KW-1185">Reference proteome</keyword>
<dbReference type="SUPFAM" id="SSF53756">
    <property type="entry name" value="UDP-Glycosyltransferase/glycogen phosphorylase"/>
    <property type="match status" value="1"/>
</dbReference>
<protein>
    <recommendedName>
        <fullName evidence="3">Glycosyl transferase family 28 C-terminal domain-containing protein</fullName>
    </recommendedName>
</protein>
<comment type="caution">
    <text evidence="1">The sequence shown here is derived from an EMBL/GenBank/DDBJ whole genome shotgun (WGS) entry which is preliminary data.</text>
</comment>
<dbReference type="Gene3D" id="3.40.50.2000">
    <property type="entry name" value="Glycogen Phosphorylase B"/>
    <property type="match status" value="1"/>
</dbReference>
<sequence>MSMDGPVGYFVHHQGRGHAERAASIANALIDRRGVTLFCAKPEIFPDLDARIEVAQIPSLFEPEGHEAPAMASLGMPETVHCAPLGWPTITTAFAAIAQWFAKAEPALFVTDVSAELGQLARLCSVPHVAVLQHGERSDPGHMAAYDSAVGLLAPFAQDLEQSDRPAKLRNKTHYASGVGIDCAQPMDREAARERLGLDPQQELVLVIAGGGGEGSPSAPLTLGARAEPEVKWVTIGTVRTEWHETPPGNLEHKGWVDNPRDWIAAADRVVSSCGNTTVHMVLAAGKPWVVVPEWRYFDEQFCKAEVLDREGLAAVSRHWPSHAQAWDKLWTAARMIDAGRQRALIDAGSARNAAIWLDDLCQQLWAGSGQKPSLEIVA</sequence>
<proteinExistence type="predicted"/>
<evidence type="ECO:0000313" key="1">
    <source>
        <dbReference type="EMBL" id="MWV27108.1"/>
    </source>
</evidence>